<reference evidence="3" key="2">
    <citation type="journal article" date="2016" name="Genome Announc.">
        <title>Draft Genome Sequences of Two Novel Amoeba-Resistant Intranuclear Bacteria, 'Candidatus Berkiella cookevillensis' and 'Candidatus Berkiella aquae'.</title>
        <authorList>
            <person name="Mehari Y.T."/>
            <person name="Arivett B.A."/>
            <person name="Farone A.L."/>
            <person name="Gunderson J.H."/>
            <person name="Farone M.B."/>
        </authorList>
    </citation>
    <scope>NUCLEOTIDE SEQUENCE</scope>
    <source>
        <strain evidence="3">HT99</strain>
    </source>
</reference>
<evidence type="ECO:0000313" key="2">
    <source>
        <dbReference type="EMBL" id="KRG21133.1"/>
    </source>
</evidence>
<dbReference type="EMBL" id="LKAJ02000001">
    <property type="protein sequence ID" value="MCS5711199.1"/>
    <property type="molecule type" value="Genomic_DNA"/>
</dbReference>
<dbReference type="EMBL" id="LKAJ01000006">
    <property type="protein sequence ID" value="KRG21133.1"/>
    <property type="molecule type" value="Genomic_DNA"/>
</dbReference>
<comment type="caution">
    <text evidence="2">The sequence shown here is derived from an EMBL/GenBank/DDBJ whole genome shotgun (WGS) entry which is preliminary data.</text>
</comment>
<name>A0A0Q9YKA8_9GAMM</name>
<proteinExistence type="predicted"/>
<feature type="region of interest" description="Disordered" evidence="1">
    <location>
        <begin position="79"/>
        <end position="122"/>
    </location>
</feature>
<dbReference type="AlphaFoldDB" id="A0A0Q9YKA8"/>
<evidence type="ECO:0000313" key="3">
    <source>
        <dbReference type="EMBL" id="MCS5711199.1"/>
    </source>
</evidence>
<reference evidence="3" key="3">
    <citation type="submission" date="2021-06" db="EMBL/GenBank/DDBJ databases">
        <title>Genomic Description and Analysis of Intracellular Bacteria, Candidatus Berkiella cookevillensis and Candidatus Berkiella aquae.</title>
        <authorList>
            <person name="Kidane D.T."/>
            <person name="Mehari Y.T."/>
            <person name="Rice F.C."/>
            <person name="Arivett B.A."/>
            <person name="Farone A.L."/>
            <person name="Berk S.G."/>
            <person name="Farone M.B."/>
        </authorList>
    </citation>
    <scope>NUCLEOTIDE SEQUENCE</scope>
    <source>
        <strain evidence="3">HT99</strain>
    </source>
</reference>
<sequence length="122" mass="13876">MSLDPAKQAEIEMQTLLDSIPRSKYFPMAREEIVDSTIDSYETTIKRLKAFVRFMSSLNPMQYLKWMLEAFARYVPSKTTSSNAPAEASLSQQASKSASPRKKAQKDSSHKATKSTRRRHTV</sequence>
<feature type="compositionally biased region" description="Low complexity" evidence="1">
    <location>
        <begin position="86"/>
        <end position="98"/>
    </location>
</feature>
<gene>
    <name evidence="3" type="ORF">HT99x_007120</name>
    <name evidence="2" type="ORF">HT99x_01689</name>
</gene>
<dbReference type="STRING" id="295108.HT99x_01689"/>
<evidence type="ECO:0000313" key="4">
    <source>
        <dbReference type="Proteomes" id="UP000051497"/>
    </source>
</evidence>
<feature type="compositionally biased region" description="Basic residues" evidence="1">
    <location>
        <begin position="111"/>
        <end position="122"/>
    </location>
</feature>
<organism evidence="2">
    <name type="scientific">Candidatus Berkiella aquae</name>
    <dbReference type="NCBI Taxonomy" id="295108"/>
    <lineage>
        <taxon>Bacteria</taxon>
        <taxon>Pseudomonadati</taxon>
        <taxon>Pseudomonadota</taxon>
        <taxon>Gammaproteobacteria</taxon>
        <taxon>Candidatus Berkiellales</taxon>
        <taxon>Candidatus Berkiellaceae</taxon>
        <taxon>Candidatus Berkiella</taxon>
    </lineage>
</organism>
<evidence type="ECO:0000256" key="1">
    <source>
        <dbReference type="SAM" id="MobiDB-lite"/>
    </source>
</evidence>
<keyword evidence="4" id="KW-1185">Reference proteome</keyword>
<accession>A0A0Q9YKA8</accession>
<reference evidence="2" key="1">
    <citation type="submission" date="2015-09" db="EMBL/GenBank/DDBJ databases">
        <title>Draft Genome Sequences of Two Novel Amoeba-resistant Intranuclear Bacteria, Candidatus Berkiella cookevillensis and Candidatus Berkiella aquae.</title>
        <authorList>
            <person name="Mehari Y.T."/>
            <person name="Arivett B.A."/>
            <person name="Farone A.L."/>
            <person name="Gunderson J.H."/>
            <person name="Farone M.B."/>
        </authorList>
    </citation>
    <scope>NUCLEOTIDE SEQUENCE [LARGE SCALE GENOMIC DNA]</scope>
    <source>
        <strain evidence="2">HT99</strain>
    </source>
</reference>
<dbReference type="Proteomes" id="UP000051497">
    <property type="component" value="Unassembled WGS sequence"/>
</dbReference>
<dbReference type="RefSeq" id="WP_075066317.1">
    <property type="nucleotide sequence ID" value="NZ_LKAJ02000001.1"/>
</dbReference>
<protein>
    <submittedName>
        <fullName evidence="2">Uncharacterized protein</fullName>
    </submittedName>
</protein>